<evidence type="ECO:0000313" key="2">
    <source>
        <dbReference type="EMBL" id="KIO31005.1"/>
    </source>
</evidence>
<protein>
    <recommendedName>
        <fullName evidence="1">F-box domain-containing protein</fullName>
    </recommendedName>
</protein>
<organism evidence="2 3">
    <name type="scientific">Tulasnella calospora MUT 4182</name>
    <dbReference type="NCBI Taxonomy" id="1051891"/>
    <lineage>
        <taxon>Eukaryota</taxon>
        <taxon>Fungi</taxon>
        <taxon>Dikarya</taxon>
        <taxon>Basidiomycota</taxon>
        <taxon>Agaricomycotina</taxon>
        <taxon>Agaricomycetes</taxon>
        <taxon>Cantharellales</taxon>
        <taxon>Tulasnellaceae</taxon>
        <taxon>Tulasnella</taxon>
    </lineage>
</organism>
<dbReference type="InterPro" id="IPR036047">
    <property type="entry name" value="F-box-like_dom_sf"/>
</dbReference>
<dbReference type="HOGENOM" id="CLU_021164_5_3_1"/>
<accession>A0A0C3QGY9</accession>
<dbReference type="CDD" id="cd09917">
    <property type="entry name" value="F-box_SF"/>
    <property type="match status" value="2"/>
</dbReference>
<dbReference type="AlphaFoldDB" id="A0A0C3QGY9"/>
<sequence>MAETNLKDTPDDKSNCAHHASLDLPHILTTIFSNCNPSTTAALARVCRTWNDLAIDQLWSSLPSLLPLLRILLPLVVVGGALDFDRKARPPNWKRFWELASKVRRLEHVDTLEGHTTESPTQLSGRISPNVIPYLFLQQSWTGRLFLLPKLARLEWSVNWGYSLFQLCHFLSPTLRDLIIPIGNRVPIDQVIQNLEYLAALPPTNVRALSISANYPGPNPGVRVAAAVASFIKSQPTLLVLELPSIWTRGEIVDSLVQHSNLIYLDLLLCCDTLAKLRSLLELLARQCPRICYFTYNLPSSFPQLTPHYAIEPLLSCRRLRQIQIFHKHGLSVGSDEIKKMAQAWREMEVLRLCASAADPMPLGTPLALLLEFAEDFSPCLRQLALNFVFDVELPTADVIWASFPRLDVLGVGTSKPESTAQAIVAAEFLTAVCSEQTELAYISADGWRPDAFDTVSRIGGPLFVRQAGVRDRPSSHPIPRKATMSKTNLGVTSDVKSNRAHHPLLDFPDILTIIFTDCSPATNAALARVCRTWNDVAVDRLWSSLPSLLPLLRILLPLIIVDDVLAWREMEVLRLCASAPATAQMGTPLALLLHFAEQFSPRLRQLALNFVFDGGLPTADVVWTSFPRLDVLGVGTSKPESTAQAIVAAEFLTAVCSEQTELAYISADGWRPDAFDTVSWKNAPEVNHWVEVAAMMDFGRRVRKAALTKAPKAGEADSS</sequence>
<dbReference type="SMART" id="SM00256">
    <property type="entry name" value="FBOX"/>
    <property type="match status" value="2"/>
</dbReference>
<evidence type="ECO:0000259" key="1">
    <source>
        <dbReference type="SMART" id="SM00256"/>
    </source>
</evidence>
<dbReference type="EMBL" id="KN822966">
    <property type="protein sequence ID" value="KIO31005.1"/>
    <property type="molecule type" value="Genomic_DNA"/>
</dbReference>
<dbReference type="Proteomes" id="UP000054248">
    <property type="component" value="Unassembled WGS sequence"/>
</dbReference>
<reference evidence="2 3" key="1">
    <citation type="submission" date="2014-04" db="EMBL/GenBank/DDBJ databases">
        <authorList>
            <consortium name="DOE Joint Genome Institute"/>
            <person name="Kuo A."/>
            <person name="Girlanda M."/>
            <person name="Perotto S."/>
            <person name="Kohler A."/>
            <person name="Nagy L.G."/>
            <person name="Floudas D."/>
            <person name="Copeland A."/>
            <person name="Barry K.W."/>
            <person name="Cichocki N."/>
            <person name="Veneault-Fourrey C."/>
            <person name="LaButti K."/>
            <person name="Lindquist E.A."/>
            <person name="Lipzen A."/>
            <person name="Lundell T."/>
            <person name="Morin E."/>
            <person name="Murat C."/>
            <person name="Sun H."/>
            <person name="Tunlid A."/>
            <person name="Henrissat B."/>
            <person name="Grigoriev I.V."/>
            <person name="Hibbett D.S."/>
            <person name="Martin F."/>
            <person name="Nordberg H.P."/>
            <person name="Cantor M.N."/>
            <person name="Hua S.X."/>
        </authorList>
    </citation>
    <scope>NUCLEOTIDE SEQUENCE [LARGE SCALE GENOMIC DNA]</scope>
    <source>
        <strain evidence="2 3">MUT 4182</strain>
    </source>
</reference>
<dbReference type="Pfam" id="PF12937">
    <property type="entry name" value="F-box-like"/>
    <property type="match status" value="2"/>
</dbReference>
<dbReference type="InterPro" id="IPR001810">
    <property type="entry name" value="F-box_dom"/>
</dbReference>
<evidence type="ECO:0000313" key="3">
    <source>
        <dbReference type="Proteomes" id="UP000054248"/>
    </source>
</evidence>
<proteinExistence type="predicted"/>
<dbReference type="Gene3D" id="1.20.1280.50">
    <property type="match status" value="1"/>
</dbReference>
<keyword evidence="3" id="KW-1185">Reference proteome</keyword>
<feature type="domain" description="F-box" evidence="1">
    <location>
        <begin position="508"/>
        <end position="546"/>
    </location>
</feature>
<feature type="domain" description="F-box" evidence="1">
    <location>
        <begin position="24"/>
        <end position="62"/>
    </location>
</feature>
<name>A0A0C3QGY9_9AGAM</name>
<reference evidence="3" key="2">
    <citation type="submission" date="2015-01" db="EMBL/GenBank/DDBJ databases">
        <title>Evolutionary Origins and Diversification of the Mycorrhizal Mutualists.</title>
        <authorList>
            <consortium name="DOE Joint Genome Institute"/>
            <consortium name="Mycorrhizal Genomics Consortium"/>
            <person name="Kohler A."/>
            <person name="Kuo A."/>
            <person name="Nagy L.G."/>
            <person name="Floudas D."/>
            <person name="Copeland A."/>
            <person name="Barry K.W."/>
            <person name="Cichocki N."/>
            <person name="Veneault-Fourrey C."/>
            <person name="LaButti K."/>
            <person name="Lindquist E.A."/>
            <person name="Lipzen A."/>
            <person name="Lundell T."/>
            <person name="Morin E."/>
            <person name="Murat C."/>
            <person name="Riley R."/>
            <person name="Ohm R."/>
            <person name="Sun H."/>
            <person name="Tunlid A."/>
            <person name="Henrissat B."/>
            <person name="Grigoriev I.V."/>
            <person name="Hibbett D.S."/>
            <person name="Martin F."/>
        </authorList>
    </citation>
    <scope>NUCLEOTIDE SEQUENCE [LARGE SCALE GENOMIC DNA]</scope>
    <source>
        <strain evidence="3">MUT 4182</strain>
    </source>
</reference>
<dbReference type="SUPFAM" id="SSF52047">
    <property type="entry name" value="RNI-like"/>
    <property type="match status" value="1"/>
</dbReference>
<gene>
    <name evidence="2" type="ORF">M407DRAFT_19887</name>
</gene>
<dbReference type="SUPFAM" id="SSF81383">
    <property type="entry name" value="F-box domain"/>
    <property type="match status" value="2"/>
</dbReference>